<sequence length="247" mass="27669">MKTFTKYLITLSTIIIVAASSHAASISNEPQLIKDEALQTAMDNANKKTINRYVEGLIRQIINEKYNNNFALSENQKIANQTNSNDEIALAHQFKSIQANDKFYALSRAMQVVDPEGYRIITNEQLLRLAMDRKNALNKQTHLLEKIERNQEILINALKNRKANFLKTGSFATSSIASPSTANPCGGIELFAGGAQQQSATDHLKHIVSEIEQYDETSDSGKMNISHPSQGLNNGITYFFSRQHRRP</sequence>
<protein>
    <submittedName>
        <fullName evidence="2">Uncharacterized protein</fullName>
    </submittedName>
</protein>
<name>A0ABX2ZYC2_9GAMM</name>
<reference evidence="2 3" key="1">
    <citation type="submission" date="2016-08" db="EMBL/GenBank/DDBJ databases">
        <title>Draft genome sequence of Candidatus Piscirickettsia litoralis, from seawater.</title>
        <authorList>
            <person name="Wan X."/>
            <person name="Lee A.J."/>
            <person name="Hou S."/>
            <person name="Donachie S.P."/>
        </authorList>
    </citation>
    <scope>NUCLEOTIDE SEQUENCE [LARGE SCALE GENOMIC DNA]</scope>
    <source>
        <strain evidence="2 3">Y2</strain>
    </source>
</reference>
<dbReference type="Proteomes" id="UP000094329">
    <property type="component" value="Unassembled WGS sequence"/>
</dbReference>
<feature type="chain" id="PRO_5045067882" evidence="1">
    <location>
        <begin position="24"/>
        <end position="247"/>
    </location>
</feature>
<evidence type="ECO:0000256" key="1">
    <source>
        <dbReference type="SAM" id="SignalP"/>
    </source>
</evidence>
<evidence type="ECO:0000313" key="2">
    <source>
        <dbReference type="EMBL" id="ODN41379.1"/>
    </source>
</evidence>
<keyword evidence="3" id="KW-1185">Reference proteome</keyword>
<gene>
    <name evidence="2" type="ORF">BGC07_16555</name>
</gene>
<keyword evidence="1" id="KW-0732">Signal</keyword>
<organism evidence="2 3">
    <name type="scientific">Piscirickettsia litoralis</name>
    <dbReference type="NCBI Taxonomy" id="1891921"/>
    <lineage>
        <taxon>Bacteria</taxon>
        <taxon>Pseudomonadati</taxon>
        <taxon>Pseudomonadota</taxon>
        <taxon>Gammaproteobacteria</taxon>
        <taxon>Thiotrichales</taxon>
        <taxon>Piscirickettsiaceae</taxon>
        <taxon>Piscirickettsia</taxon>
    </lineage>
</organism>
<dbReference type="RefSeq" id="WP_069314172.1">
    <property type="nucleotide sequence ID" value="NZ_MDTU01000003.1"/>
</dbReference>
<feature type="signal peptide" evidence="1">
    <location>
        <begin position="1"/>
        <end position="23"/>
    </location>
</feature>
<evidence type="ECO:0000313" key="3">
    <source>
        <dbReference type="Proteomes" id="UP000094329"/>
    </source>
</evidence>
<dbReference type="EMBL" id="MDTU01000003">
    <property type="protein sequence ID" value="ODN41379.1"/>
    <property type="molecule type" value="Genomic_DNA"/>
</dbReference>
<proteinExistence type="predicted"/>
<comment type="caution">
    <text evidence="2">The sequence shown here is derived from an EMBL/GenBank/DDBJ whole genome shotgun (WGS) entry which is preliminary data.</text>
</comment>
<accession>A0ABX2ZYC2</accession>